<keyword evidence="6 9" id="KW-0812">Transmembrane</keyword>
<dbReference type="InterPro" id="IPR058982">
    <property type="entry name" value="Beta-barrel_AprE"/>
</dbReference>
<keyword evidence="13" id="KW-1185">Reference proteome</keyword>
<dbReference type="InterPro" id="IPR050739">
    <property type="entry name" value="MFP"/>
</dbReference>
<dbReference type="Pfam" id="PF25994">
    <property type="entry name" value="HH_AprE"/>
    <property type="match status" value="1"/>
</dbReference>
<reference evidence="13" key="1">
    <citation type="journal article" date="2019" name="Int. J. Syst. Evol. Microbiol.">
        <title>The Global Catalogue of Microorganisms (GCM) 10K type strain sequencing project: providing services to taxonomists for standard genome sequencing and annotation.</title>
        <authorList>
            <consortium name="The Broad Institute Genomics Platform"/>
            <consortium name="The Broad Institute Genome Sequencing Center for Infectious Disease"/>
            <person name="Wu L."/>
            <person name="Ma J."/>
        </authorList>
    </citation>
    <scope>NUCLEOTIDE SEQUENCE [LARGE SCALE GENOMIC DNA]</scope>
    <source>
        <strain evidence="13">JCM 17110</strain>
    </source>
</reference>
<feature type="transmembrane region" description="Helical" evidence="9">
    <location>
        <begin position="38"/>
        <end position="58"/>
    </location>
</feature>
<evidence type="ECO:0000256" key="4">
    <source>
        <dbReference type="ARBA" id="ARBA00022475"/>
    </source>
</evidence>
<sequence>MARQKVKVKQKRIPPELLDYSNDTAAAVLLTTPRGARVLLWCILLFVAVAIGWAHFAYLDEVTSGEGTVIPSQQLQVVSNLEGGIVRELYIHEGQQVDKDQPLLLIDDTRFRSDLRERGQEIASLQGDIIRLQAEVNSIGVSDDAKLAWREQVKLTRQPLVFSEVFQRDYPGQAEVQQAVFSERVDYLNNQLSIFGQQIAQREQELIETNSRIRTLQRGVSLVAREVNITRPLAREGVVPEVEILRLERQLNELQGELESTQLLLPKLDASLRENIFKRKEVALTFRSDAQKELSERRSRQAQLQEGAVGLQDRVKRTLVTSPLKGTVKTLSVNTVGGVIQPGMALVEIVPLEDTLLIEARLSPKDIGFLRPGLEAMVRFTAYDFTIYGGLKGEVEKISADSIQDEEGNTFYLATIRTYESFLGAEDAPLRIIPGMQAGVDIITGKKTVLDYLLKPILRAKQSALRER</sequence>
<dbReference type="EMBL" id="BAABCX010000001">
    <property type="protein sequence ID" value="GAA3526237.1"/>
    <property type="molecule type" value="Genomic_DNA"/>
</dbReference>
<evidence type="ECO:0000256" key="5">
    <source>
        <dbReference type="ARBA" id="ARBA00022519"/>
    </source>
</evidence>
<evidence type="ECO:0000256" key="2">
    <source>
        <dbReference type="ARBA" id="ARBA00009477"/>
    </source>
</evidence>
<dbReference type="InterPro" id="IPR010129">
    <property type="entry name" value="T1SS_HlyD"/>
</dbReference>
<dbReference type="PANTHER" id="PTHR30386:SF26">
    <property type="entry name" value="TRANSPORT PROTEIN COMB"/>
    <property type="match status" value="1"/>
</dbReference>
<comment type="similarity">
    <text evidence="2 9">Belongs to the membrane fusion protein (MFP) (TC 8.A.1) family.</text>
</comment>
<protein>
    <recommendedName>
        <fullName evidence="9">Membrane fusion protein (MFP) family protein</fullName>
    </recommendedName>
</protein>
<keyword evidence="7 9" id="KW-1133">Transmembrane helix</keyword>
<keyword evidence="8 9" id="KW-0472">Membrane</keyword>
<evidence type="ECO:0000256" key="3">
    <source>
        <dbReference type="ARBA" id="ARBA00022448"/>
    </source>
</evidence>
<evidence type="ECO:0000256" key="9">
    <source>
        <dbReference type="RuleBase" id="RU365093"/>
    </source>
</evidence>
<accession>A0ABP6V068</accession>
<keyword evidence="4 9" id="KW-1003">Cell membrane</keyword>
<keyword evidence="3 9" id="KW-0813">Transport</keyword>
<dbReference type="NCBIfam" id="TIGR01843">
    <property type="entry name" value="type_I_hlyD"/>
    <property type="match status" value="1"/>
</dbReference>
<dbReference type="Gene3D" id="2.40.30.170">
    <property type="match status" value="1"/>
</dbReference>
<evidence type="ECO:0000259" key="10">
    <source>
        <dbReference type="Pfam" id="PF25994"/>
    </source>
</evidence>
<evidence type="ECO:0000256" key="7">
    <source>
        <dbReference type="ARBA" id="ARBA00022989"/>
    </source>
</evidence>
<name>A0ABP6V068_9GAMM</name>
<dbReference type="RefSeq" id="WP_344953688.1">
    <property type="nucleotide sequence ID" value="NZ_BAABCX010000001.1"/>
</dbReference>
<evidence type="ECO:0000256" key="1">
    <source>
        <dbReference type="ARBA" id="ARBA00004377"/>
    </source>
</evidence>
<evidence type="ECO:0000256" key="6">
    <source>
        <dbReference type="ARBA" id="ARBA00022692"/>
    </source>
</evidence>
<evidence type="ECO:0000313" key="13">
    <source>
        <dbReference type="Proteomes" id="UP001500795"/>
    </source>
</evidence>
<feature type="domain" description="AprE-like beta-barrel" evidence="11">
    <location>
        <begin position="356"/>
        <end position="445"/>
    </location>
</feature>
<dbReference type="InterPro" id="IPR058781">
    <property type="entry name" value="HH_AprE-like"/>
</dbReference>
<comment type="caution">
    <text evidence="12">The sequence shown here is derived from an EMBL/GenBank/DDBJ whole genome shotgun (WGS) entry which is preliminary data.</text>
</comment>
<keyword evidence="5 9" id="KW-0997">Cell inner membrane</keyword>
<dbReference type="PRINTS" id="PR01490">
    <property type="entry name" value="RTXTOXIND"/>
</dbReference>
<feature type="domain" description="AprE-like long alpha-helical hairpin" evidence="10">
    <location>
        <begin position="112"/>
        <end position="313"/>
    </location>
</feature>
<evidence type="ECO:0000313" key="12">
    <source>
        <dbReference type="EMBL" id="GAA3526237.1"/>
    </source>
</evidence>
<evidence type="ECO:0000256" key="8">
    <source>
        <dbReference type="ARBA" id="ARBA00023136"/>
    </source>
</evidence>
<dbReference type="Gene3D" id="1.10.287.470">
    <property type="entry name" value="Helix hairpin bin"/>
    <property type="match status" value="1"/>
</dbReference>
<gene>
    <name evidence="12" type="ORF">GCM10022394_01670</name>
</gene>
<organism evidence="12 13">
    <name type="scientific">Zobellella aerophila</name>
    <dbReference type="NCBI Taxonomy" id="870480"/>
    <lineage>
        <taxon>Bacteria</taxon>
        <taxon>Pseudomonadati</taxon>
        <taxon>Pseudomonadota</taxon>
        <taxon>Gammaproteobacteria</taxon>
        <taxon>Aeromonadales</taxon>
        <taxon>Aeromonadaceae</taxon>
        <taxon>Zobellella</taxon>
    </lineage>
</organism>
<dbReference type="Proteomes" id="UP001500795">
    <property type="component" value="Unassembled WGS sequence"/>
</dbReference>
<dbReference type="Pfam" id="PF26002">
    <property type="entry name" value="Beta-barrel_AprE"/>
    <property type="match status" value="1"/>
</dbReference>
<evidence type="ECO:0000259" key="11">
    <source>
        <dbReference type="Pfam" id="PF26002"/>
    </source>
</evidence>
<dbReference type="Gene3D" id="2.40.50.100">
    <property type="match status" value="1"/>
</dbReference>
<dbReference type="PANTHER" id="PTHR30386">
    <property type="entry name" value="MEMBRANE FUSION SUBUNIT OF EMRAB-TOLC MULTIDRUG EFFLUX PUMP"/>
    <property type="match status" value="1"/>
</dbReference>
<comment type="subcellular location">
    <subcellularLocation>
        <location evidence="1 9">Cell inner membrane</location>
        <topology evidence="1 9">Single-pass membrane protein</topology>
    </subcellularLocation>
</comment>
<proteinExistence type="inferred from homology"/>